<reference evidence="2 3" key="1">
    <citation type="submission" date="2012-05" db="EMBL/GenBank/DDBJ databases">
        <title>Recombination and specialization in a pathogen metapopulation.</title>
        <authorList>
            <person name="Gardiner A."/>
            <person name="Kemen E."/>
            <person name="Schultz-Larsen T."/>
            <person name="MacLean D."/>
            <person name="Van Oosterhout C."/>
            <person name="Jones J.D.G."/>
        </authorList>
    </citation>
    <scope>NUCLEOTIDE SEQUENCE [LARGE SCALE GENOMIC DNA]</scope>
    <source>
        <strain evidence="2 3">Ac Nc2</strain>
    </source>
</reference>
<feature type="chain" id="PRO_5001529549" evidence="1">
    <location>
        <begin position="24"/>
        <end position="258"/>
    </location>
</feature>
<dbReference type="EMBL" id="CAIX01000126">
    <property type="protein sequence ID" value="CCI46427.1"/>
    <property type="molecule type" value="Genomic_DNA"/>
</dbReference>
<name>A0A024GIV5_9STRA</name>
<dbReference type="Proteomes" id="UP000053237">
    <property type="component" value="Unassembled WGS sequence"/>
</dbReference>
<evidence type="ECO:0000313" key="2">
    <source>
        <dbReference type="EMBL" id="CCI46427.1"/>
    </source>
</evidence>
<evidence type="ECO:0000313" key="3">
    <source>
        <dbReference type="Proteomes" id="UP000053237"/>
    </source>
</evidence>
<feature type="signal peptide" evidence="1">
    <location>
        <begin position="1"/>
        <end position="23"/>
    </location>
</feature>
<comment type="caution">
    <text evidence="2">The sequence shown here is derived from an EMBL/GenBank/DDBJ whole genome shotgun (WGS) entry which is preliminary data.</text>
</comment>
<organism evidence="2 3">
    <name type="scientific">Albugo candida</name>
    <dbReference type="NCBI Taxonomy" id="65357"/>
    <lineage>
        <taxon>Eukaryota</taxon>
        <taxon>Sar</taxon>
        <taxon>Stramenopiles</taxon>
        <taxon>Oomycota</taxon>
        <taxon>Peronosporomycetes</taxon>
        <taxon>Albuginales</taxon>
        <taxon>Albuginaceae</taxon>
        <taxon>Albugo</taxon>
    </lineage>
</organism>
<gene>
    <name evidence="2" type="ORF">BN9_073560</name>
</gene>
<protein>
    <submittedName>
        <fullName evidence="2">Uncharacterized protein</fullName>
    </submittedName>
</protein>
<dbReference type="AlphaFoldDB" id="A0A024GIV5"/>
<accession>A0A024GIV5</accession>
<proteinExistence type="predicted"/>
<evidence type="ECO:0000256" key="1">
    <source>
        <dbReference type="SAM" id="SignalP"/>
    </source>
</evidence>
<keyword evidence="3" id="KW-1185">Reference proteome</keyword>
<sequence>MVISLAQFSLVIQAICYIVQSSAEDCEIPLSGITCKDSNTRNTIVSFSGGERLMWCSDNSNPDVEWAELIDLEPSGIGEFCDEFFLIFKGQSLYISRTPPTQISPLEQGRKFAQYSLGHVDSWMVFIRDVRRSDTTYENVHYNFPIDETLLSLHISFSMANGVWVPSFYRRHDSQQTLDPFKIRLADHQNAELNVERKSIRGYADSFKWVIGYEHLQQHEFIFYKKIDGLHIVLVVEGTNQLADSLNNAATLLHRMHW</sequence>
<keyword evidence="1" id="KW-0732">Signal</keyword>
<dbReference type="InParanoid" id="A0A024GIV5"/>